<gene>
    <name evidence="1" type="ORF">M404DRAFT_617794</name>
</gene>
<evidence type="ECO:0000313" key="2">
    <source>
        <dbReference type="Proteomes" id="UP000054217"/>
    </source>
</evidence>
<dbReference type="EMBL" id="KN831976">
    <property type="protein sequence ID" value="KIO03344.1"/>
    <property type="molecule type" value="Genomic_DNA"/>
</dbReference>
<sequence length="87" mass="10114">MVHDLDDRVFAFNDDTTTTEWVIIFRRHERAYTVERKSDSSLAWTAPKLEPDRPNPLQILLAPLVCTKSIPPQFSHSQLFKFELVGE</sequence>
<proteinExistence type="predicted"/>
<keyword evidence="2" id="KW-1185">Reference proteome</keyword>
<dbReference type="InterPro" id="IPR031755">
    <property type="entry name" value="Inhibitor_I66"/>
</dbReference>
<protein>
    <submittedName>
        <fullName evidence="1">Uncharacterized protein</fullName>
    </submittedName>
</protein>
<dbReference type="GO" id="GO:0004867">
    <property type="term" value="F:serine-type endopeptidase inhibitor activity"/>
    <property type="evidence" value="ECO:0007669"/>
    <property type="project" value="InterPro"/>
</dbReference>
<dbReference type="AlphaFoldDB" id="A0A0C3P7F1"/>
<dbReference type="Proteomes" id="UP000054217">
    <property type="component" value="Unassembled WGS sequence"/>
</dbReference>
<name>A0A0C3P7F1_PISTI</name>
<dbReference type="OrthoDB" id="2668679at2759"/>
<accession>A0A0C3P7F1</accession>
<reference evidence="1 2" key="1">
    <citation type="submission" date="2014-04" db="EMBL/GenBank/DDBJ databases">
        <authorList>
            <consortium name="DOE Joint Genome Institute"/>
            <person name="Kuo A."/>
            <person name="Kohler A."/>
            <person name="Costa M.D."/>
            <person name="Nagy L.G."/>
            <person name="Floudas D."/>
            <person name="Copeland A."/>
            <person name="Barry K.W."/>
            <person name="Cichocki N."/>
            <person name="Veneault-Fourrey C."/>
            <person name="LaButti K."/>
            <person name="Lindquist E.A."/>
            <person name="Lipzen A."/>
            <person name="Lundell T."/>
            <person name="Morin E."/>
            <person name="Murat C."/>
            <person name="Sun H."/>
            <person name="Tunlid A."/>
            <person name="Henrissat B."/>
            <person name="Grigoriev I.V."/>
            <person name="Hibbett D.S."/>
            <person name="Martin F."/>
            <person name="Nordberg H.P."/>
            <person name="Cantor M.N."/>
            <person name="Hua S.X."/>
        </authorList>
    </citation>
    <scope>NUCLEOTIDE SEQUENCE [LARGE SCALE GENOMIC DNA]</scope>
    <source>
        <strain evidence="1 2">Marx 270</strain>
    </source>
</reference>
<dbReference type="Pfam" id="PF16850">
    <property type="entry name" value="Inhibitor_I66"/>
    <property type="match status" value="1"/>
</dbReference>
<dbReference type="InParanoid" id="A0A0C3P7F1"/>
<reference evidence="2" key="2">
    <citation type="submission" date="2015-01" db="EMBL/GenBank/DDBJ databases">
        <title>Evolutionary Origins and Diversification of the Mycorrhizal Mutualists.</title>
        <authorList>
            <consortium name="DOE Joint Genome Institute"/>
            <consortium name="Mycorrhizal Genomics Consortium"/>
            <person name="Kohler A."/>
            <person name="Kuo A."/>
            <person name="Nagy L.G."/>
            <person name="Floudas D."/>
            <person name="Copeland A."/>
            <person name="Barry K.W."/>
            <person name="Cichocki N."/>
            <person name="Veneault-Fourrey C."/>
            <person name="LaButti K."/>
            <person name="Lindquist E.A."/>
            <person name="Lipzen A."/>
            <person name="Lundell T."/>
            <person name="Morin E."/>
            <person name="Murat C."/>
            <person name="Riley R."/>
            <person name="Ohm R."/>
            <person name="Sun H."/>
            <person name="Tunlid A."/>
            <person name="Henrissat B."/>
            <person name="Grigoriev I.V."/>
            <person name="Hibbett D.S."/>
            <person name="Martin F."/>
        </authorList>
    </citation>
    <scope>NUCLEOTIDE SEQUENCE [LARGE SCALE GENOMIC DNA]</scope>
    <source>
        <strain evidence="2">Marx 270</strain>
    </source>
</reference>
<dbReference type="HOGENOM" id="CLU_2484231_0_0_1"/>
<organism evidence="1 2">
    <name type="scientific">Pisolithus tinctorius Marx 270</name>
    <dbReference type="NCBI Taxonomy" id="870435"/>
    <lineage>
        <taxon>Eukaryota</taxon>
        <taxon>Fungi</taxon>
        <taxon>Dikarya</taxon>
        <taxon>Basidiomycota</taxon>
        <taxon>Agaricomycotina</taxon>
        <taxon>Agaricomycetes</taxon>
        <taxon>Agaricomycetidae</taxon>
        <taxon>Boletales</taxon>
        <taxon>Sclerodermatineae</taxon>
        <taxon>Pisolithaceae</taxon>
        <taxon>Pisolithus</taxon>
    </lineage>
</organism>
<dbReference type="Gene3D" id="2.80.10.50">
    <property type="match status" value="1"/>
</dbReference>
<evidence type="ECO:0000313" key="1">
    <source>
        <dbReference type="EMBL" id="KIO03344.1"/>
    </source>
</evidence>